<dbReference type="InterPro" id="IPR005944">
    <property type="entry name" value="Pro_iminopeptidase"/>
</dbReference>
<evidence type="ECO:0000256" key="11">
    <source>
        <dbReference type="SAM" id="SignalP"/>
    </source>
</evidence>
<dbReference type="InterPro" id="IPR029058">
    <property type="entry name" value="AB_hydrolase_fold"/>
</dbReference>
<dbReference type="EC" id="3.4.11.5" evidence="4"/>
<name>A0ABX7PAU1_9BACT</name>
<keyword evidence="6" id="KW-0031">Aminopeptidase</keyword>
<feature type="signal peptide" evidence="11">
    <location>
        <begin position="1"/>
        <end position="28"/>
    </location>
</feature>
<dbReference type="SUPFAM" id="SSF53474">
    <property type="entry name" value="alpha/beta-Hydrolases"/>
    <property type="match status" value="1"/>
</dbReference>
<feature type="chain" id="PRO_5046680392" description="Proline iminopeptidase" evidence="11">
    <location>
        <begin position="29"/>
        <end position="421"/>
    </location>
</feature>
<evidence type="ECO:0000259" key="12">
    <source>
        <dbReference type="Pfam" id="PF00561"/>
    </source>
</evidence>
<keyword evidence="9 13" id="KW-0378">Hydrolase</keyword>
<organism evidence="13 14">
    <name type="scientific">Pyxidicoccus parkwayensis</name>
    <dbReference type="NCBI Taxonomy" id="2813578"/>
    <lineage>
        <taxon>Bacteria</taxon>
        <taxon>Pseudomonadati</taxon>
        <taxon>Myxococcota</taxon>
        <taxon>Myxococcia</taxon>
        <taxon>Myxococcales</taxon>
        <taxon>Cystobacterineae</taxon>
        <taxon>Myxococcaceae</taxon>
        <taxon>Pyxidicoccus</taxon>
    </lineage>
</organism>
<dbReference type="InterPro" id="IPR000073">
    <property type="entry name" value="AB_hydrolase_1"/>
</dbReference>
<feature type="domain" description="AB hydrolase-1" evidence="12">
    <location>
        <begin position="94"/>
        <end position="369"/>
    </location>
</feature>
<dbReference type="RefSeq" id="WP_206729031.1">
    <property type="nucleotide sequence ID" value="NZ_CP071090.1"/>
</dbReference>
<gene>
    <name evidence="13" type="ORF">JY651_22485</name>
</gene>
<evidence type="ECO:0000256" key="1">
    <source>
        <dbReference type="ARBA" id="ARBA00001585"/>
    </source>
</evidence>
<evidence type="ECO:0000256" key="10">
    <source>
        <dbReference type="ARBA" id="ARBA00029605"/>
    </source>
</evidence>
<keyword evidence="7" id="KW-0963">Cytoplasm</keyword>
<accession>A0ABX7PAU1</accession>
<evidence type="ECO:0000313" key="13">
    <source>
        <dbReference type="EMBL" id="QSQ27510.1"/>
    </source>
</evidence>
<dbReference type="Proteomes" id="UP000662747">
    <property type="component" value="Chromosome"/>
</dbReference>
<dbReference type="PANTHER" id="PTHR43722:SF1">
    <property type="entry name" value="PROLINE IMINOPEPTIDASE"/>
    <property type="match status" value="1"/>
</dbReference>
<evidence type="ECO:0000256" key="4">
    <source>
        <dbReference type="ARBA" id="ARBA00012568"/>
    </source>
</evidence>
<comment type="similarity">
    <text evidence="3">Belongs to the peptidase S33 family.</text>
</comment>
<evidence type="ECO:0000256" key="5">
    <source>
        <dbReference type="ARBA" id="ARBA00021843"/>
    </source>
</evidence>
<reference evidence="13 14" key="1">
    <citation type="submission" date="2021-02" db="EMBL/GenBank/DDBJ databases">
        <title>De Novo genome assembly of isolated myxobacteria.</title>
        <authorList>
            <person name="Stevens D.C."/>
        </authorList>
    </citation>
    <scope>NUCLEOTIDE SEQUENCE [LARGE SCALE GENOMIC DNA]</scope>
    <source>
        <strain evidence="14">SCPEA02</strain>
    </source>
</reference>
<comment type="catalytic activity">
    <reaction evidence="1">
        <text>Release of N-terminal proline from a peptide.</text>
        <dbReference type="EC" id="3.4.11.5"/>
    </reaction>
</comment>
<evidence type="ECO:0000256" key="6">
    <source>
        <dbReference type="ARBA" id="ARBA00022438"/>
    </source>
</evidence>
<dbReference type="EMBL" id="CP071090">
    <property type="protein sequence ID" value="QSQ27510.1"/>
    <property type="molecule type" value="Genomic_DNA"/>
</dbReference>
<proteinExistence type="inferred from homology"/>
<keyword evidence="11" id="KW-0732">Signal</keyword>
<protein>
    <recommendedName>
        <fullName evidence="5">Proline iminopeptidase</fullName>
        <ecNumber evidence="4">3.4.11.5</ecNumber>
    </recommendedName>
    <alternativeName>
        <fullName evidence="10">Prolyl aminopeptidase</fullName>
    </alternativeName>
</protein>
<dbReference type="GO" id="GO:0016787">
    <property type="term" value="F:hydrolase activity"/>
    <property type="evidence" value="ECO:0007669"/>
    <property type="project" value="UniProtKB-KW"/>
</dbReference>
<dbReference type="PRINTS" id="PR00793">
    <property type="entry name" value="PROAMNOPTASE"/>
</dbReference>
<keyword evidence="14" id="KW-1185">Reference proteome</keyword>
<evidence type="ECO:0000256" key="9">
    <source>
        <dbReference type="ARBA" id="ARBA00022801"/>
    </source>
</evidence>
<dbReference type="Pfam" id="PF00561">
    <property type="entry name" value="Abhydrolase_1"/>
    <property type="match status" value="1"/>
</dbReference>
<sequence>MPLASPLRCHLAVLTQCLALWGLGSACASTPPMPGPAGAPVPAHPPAEARVDARAIIADARKIATREGVAELLEIPVGGTKQWISVRGRDRRNPVLLMIHGGPASPELPTSWAFQSGWEDFFTVVQWDQRGSGKTYNANDPALVGPTLSLERITEDAVEVVQYLRRRYDKEKVFVLGHSWGSLVGLGLAQRHPELLFAYVGMGQVISGQENERVSYALTLAAAEAAHNETALQELKAIAPYPEKDGSLPLEKIGIERKWSNTFGGLVHGRDDVAHFLNLAELSPDYSAADVAAIELGSQLSLPHLLPELGRFDFTQVTRFGCPLVIFAGRYDTTTPSQVPAQWLTRVSAPSKRLVWFEHSAHMMMLEEPGRVLLHLVQDVLPLAAGGSAQAPFARTETDELAASPPRGILHRLAGAGPHGL</sequence>
<dbReference type="InterPro" id="IPR002410">
    <property type="entry name" value="Peptidase_S33"/>
</dbReference>
<evidence type="ECO:0000256" key="3">
    <source>
        <dbReference type="ARBA" id="ARBA00010088"/>
    </source>
</evidence>
<evidence type="ECO:0000256" key="8">
    <source>
        <dbReference type="ARBA" id="ARBA00022670"/>
    </source>
</evidence>
<comment type="subcellular location">
    <subcellularLocation>
        <location evidence="2">Cytoplasm</location>
    </subcellularLocation>
</comment>
<dbReference type="Gene3D" id="3.40.50.1820">
    <property type="entry name" value="alpha/beta hydrolase"/>
    <property type="match status" value="1"/>
</dbReference>
<keyword evidence="8" id="KW-0645">Protease</keyword>
<evidence type="ECO:0000256" key="2">
    <source>
        <dbReference type="ARBA" id="ARBA00004496"/>
    </source>
</evidence>
<dbReference type="PANTHER" id="PTHR43722">
    <property type="entry name" value="PROLINE IMINOPEPTIDASE"/>
    <property type="match status" value="1"/>
</dbReference>
<evidence type="ECO:0000256" key="7">
    <source>
        <dbReference type="ARBA" id="ARBA00022490"/>
    </source>
</evidence>
<evidence type="ECO:0000313" key="14">
    <source>
        <dbReference type="Proteomes" id="UP000662747"/>
    </source>
</evidence>